<dbReference type="GO" id="GO:0004591">
    <property type="term" value="F:oxoglutarate dehydrogenase (succinyl-transferring) activity"/>
    <property type="evidence" value="ECO:0007669"/>
    <property type="project" value="UniProtKB-EC"/>
</dbReference>
<dbReference type="Gene3D" id="3.40.50.12470">
    <property type="match status" value="1"/>
</dbReference>
<dbReference type="Pfam" id="PF02779">
    <property type="entry name" value="Transket_pyr"/>
    <property type="match status" value="1"/>
</dbReference>
<dbReference type="InterPro" id="IPR032106">
    <property type="entry name" value="2-oxogl_dehyd_N"/>
</dbReference>
<dbReference type="InterPro" id="IPR005475">
    <property type="entry name" value="Transketolase-like_Pyr-bd"/>
</dbReference>
<dbReference type="Gene3D" id="1.10.287.1150">
    <property type="entry name" value="TPP helical domain"/>
    <property type="match status" value="1"/>
</dbReference>
<dbReference type="AlphaFoldDB" id="A0A9Q8X1A5"/>
<dbReference type="Pfam" id="PF00676">
    <property type="entry name" value="E1_dh"/>
    <property type="match status" value="1"/>
</dbReference>
<dbReference type="CDD" id="cd02016">
    <property type="entry name" value="TPP_E1_OGDC_like"/>
    <property type="match status" value="1"/>
</dbReference>
<comment type="similarity">
    <text evidence="3">Belongs to the alpha-ketoglutarate dehydrogenase family.</text>
</comment>
<organism evidence="10 11">
    <name type="scientific">SAR86 cluster bacterium</name>
    <dbReference type="NCBI Taxonomy" id="2030880"/>
    <lineage>
        <taxon>Bacteria</taxon>
        <taxon>Pseudomonadati</taxon>
        <taxon>Pseudomonadota</taxon>
        <taxon>Gammaproteobacteria</taxon>
        <taxon>SAR86 cluster</taxon>
    </lineage>
</organism>
<comment type="function">
    <text evidence="2">E1 component of the 2-oxoglutarate dehydrogenase (OGDH) complex which catalyzes the decarboxylation of 2-oxoglutarate, the first step in the conversion of 2-oxoglutarate to succinyl-CoA and CO(2).</text>
</comment>
<dbReference type="PANTHER" id="PTHR23152">
    <property type="entry name" value="2-OXOGLUTARATE DEHYDROGENASE"/>
    <property type="match status" value="1"/>
</dbReference>
<comment type="cofactor">
    <cofactor evidence="1">
        <name>thiamine diphosphate</name>
        <dbReference type="ChEBI" id="CHEBI:58937"/>
    </cofactor>
</comment>
<evidence type="ECO:0000259" key="9">
    <source>
        <dbReference type="SMART" id="SM00861"/>
    </source>
</evidence>
<dbReference type="FunFam" id="1.10.287.1150:FF:000004">
    <property type="entry name" value="2-oxoglutarate dehydrogenase E1 component"/>
    <property type="match status" value="1"/>
</dbReference>
<dbReference type="GO" id="GO:0030976">
    <property type="term" value="F:thiamine pyrophosphate binding"/>
    <property type="evidence" value="ECO:0007669"/>
    <property type="project" value="InterPro"/>
</dbReference>
<evidence type="ECO:0000256" key="6">
    <source>
        <dbReference type="ARBA" id="ARBA00023002"/>
    </source>
</evidence>
<evidence type="ECO:0000256" key="8">
    <source>
        <dbReference type="ARBA" id="ARBA00030680"/>
    </source>
</evidence>
<keyword evidence="7" id="KW-0786">Thiamine pyrophosphate</keyword>
<dbReference type="Pfam" id="PF16870">
    <property type="entry name" value="OxoGdeHyase_C"/>
    <property type="match status" value="1"/>
</dbReference>
<dbReference type="PIRSF" id="PIRSF000157">
    <property type="entry name" value="Oxoglu_dh_E1"/>
    <property type="match status" value="1"/>
</dbReference>
<dbReference type="InterPro" id="IPR042179">
    <property type="entry name" value="KGD_C_sf"/>
</dbReference>
<dbReference type="InterPro" id="IPR031717">
    <property type="entry name" value="ODO-1/KGD_C"/>
</dbReference>
<keyword evidence="6 10" id="KW-0560">Oxidoreductase</keyword>
<dbReference type="InterPro" id="IPR011603">
    <property type="entry name" value="2oxoglutarate_DH_E1"/>
</dbReference>
<keyword evidence="11" id="KW-1185">Reference proteome</keyword>
<dbReference type="Gene3D" id="3.40.50.970">
    <property type="match status" value="1"/>
</dbReference>
<dbReference type="GO" id="GO:0045252">
    <property type="term" value="C:oxoglutarate dehydrogenase complex"/>
    <property type="evidence" value="ECO:0007669"/>
    <property type="project" value="TreeGrafter"/>
</dbReference>
<feature type="domain" description="Transketolase-like pyrimidine-binding" evidence="9">
    <location>
        <begin position="587"/>
        <end position="780"/>
    </location>
</feature>
<dbReference type="SMART" id="SM00861">
    <property type="entry name" value="Transket_pyr"/>
    <property type="match status" value="1"/>
</dbReference>
<protein>
    <recommendedName>
        <fullName evidence="5">2-oxoglutarate dehydrogenase E1 component</fullName>
        <ecNumber evidence="4">1.2.4.2</ecNumber>
    </recommendedName>
    <alternativeName>
        <fullName evidence="8">Alpha-ketoglutarate dehydrogenase</fullName>
    </alternativeName>
</protein>
<dbReference type="PANTHER" id="PTHR23152:SF4">
    <property type="entry name" value="2-OXOADIPATE DEHYDROGENASE COMPLEX COMPONENT E1"/>
    <property type="match status" value="1"/>
</dbReference>
<dbReference type="NCBIfam" id="NF008907">
    <property type="entry name" value="PRK12270.1"/>
    <property type="match status" value="1"/>
</dbReference>
<reference evidence="10" key="1">
    <citation type="submission" date="2022-05" db="EMBL/GenBank/DDBJ databases">
        <title>Single-amplified genomics reveal most streamlined microbe among free-living bacteria.</title>
        <authorList>
            <person name="Roda-Garcia J."/>
            <person name="Haro-Moreno J.M."/>
            <person name="Rodriguez-Valera F."/>
            <person name="Almagro-Moreno S."/>
            <person name="Lopez-Perez M."/>
        </authorList>
    </citation>
    <scope>NUCLEOTIDE SEQUENCE</scope>
    <source>
        <strain evidence="10">TMED112-D2-2</strain>
    </source>
</reference>
<dbReference type="GO" id="GO:0005829">
    <property type="term" value="C:cytosol"/>
    <property type="evidence" value="ECO:0007669"/>
    <property type="project" value="TreeGrafter"/>
</dbReference>
<dbReference type="InterPro" id="IPR001017">
    <property type="entry name" value="DH_E1"/>
</dbReference>
<evidence type="ECO:0000256" key="1">
    <source>
        <dbReference type="ARBA" id="ARBA00001964"/>
    </source>
</evidence>
<gene>
    <name evidence="10" type="ORF">M9B40_01865</name>
</gene>
<evidence type="ECO:0000256" key="2">
    <source>
        <dbReference type="ARBA" id="ARBA00003906"/>
    </source>
</evidence>
<proteinExistence type="inferred from homology"/>
<dbReference type="Proteomes" id="UP001056381">
    <property type="component" value="Chromosome"/>
</dbReference>
<dbReference type="Gene3D" id="3.40.50.11610">
    <property type="entry name" value="Multifunctional 2-oxoglutarate metabolism enzyme, C-terminal domain"/>
    <property type="match status" value="1"/>
</dbReference>
<dbReference type="EMBL" id="CP097966">
    <property type="protein sequence ID" value="URQ63529.1"/>
    <property type="molecule type" value="Genomic_DNA"/>
</dbReference>
<evidence type="ECO:0000313" key="11">
    <source>
        <dbReference type="Proteomes" id="UP001056381"/>
    </source>
</evidence>
<dbReference type="EC" id="1.2.4.2" evidence="4"/>
<evidence type="ECO:0000256" key="4">
    <source>
        <dbReference type="ARBA" id="ARBA00012280"/>
    </source>
</evidence>
<dbReference type="InterPro" id="IPR029061">
    <property type="entry name" value="THDP-binding"/>
</dbReference>
<sequence length="927" mass="105544">MSKSIEERLRESFKYGGNSEFLETLYEEYLTDPDNIKPEWKNYFDSIQNGKNDISHKSITKQFRNYKVSKIPQVNSKSSKSSDVQNLINAYRRRGHEVAKIDPLNLRKAKEVPDLNLNFHDLNEADLKESFSISNFLGSKTMKLSEIISSISKSYTSSLGYEFMHIMSSKTRAWFIDKIEGKDTPYDFSNPEKEHILKRVVDSESLEKFLAAKYPGAKRFGLEGGESLVPLLDTVIEELGSKGAKELVMGMSHRGRLNVLINVMGKKPSELFTEFDEDFEQDDAHTGDVKYHLGYSSNILTSGGQVHVALGSNPSHLEVVNSVVLGSVRARQDRRQDSSMTKVVPILMHGDASFSAQGIVMEILQLSQTRAFGVGGTIHVVINNQIGFTTSVKEDARSTDYCTDVAKMIDAPIIHVNGDDPEACVMAAKLAVEYRHEFKKDIILDFVCYRRRGHNETDEPFATQPLMYKEITSKDSVTDLYFKKLLSKGIVEEDKYKEFKKNYRSHMEKGETVAESLATDPDESIHFDWTPYLEPDMTRSYPTAVSNESLKETMKNVLAFDKDFLMQKQVGKLYEERNHMLSGDLPLNWGFAEMAAYATLLKDGFPVRVTGQDSRRGTFSHRHLVVKDQNTGEGFVPLSKLNKGNKKFEIFDSLLSEEAVLGFEYGYASTWPEGLVIWEAQFGDFVNVAQVIIDQFIVSAETKWNRLSGLTLFLPHGYEGQGPEHSSCRLERFLQLCAHDNIQICIPTLPAQIFHLLRKQAINPSRKPLVVLTPKSLLRNPQATSKIEDLSNGTFRNIIINKSKNLPKRVVFCSGKVFFDLQDEINKLKVKNIELVRLEQLYPFPESELKSYTRDLKCKDFLWVQEEPKNMGAWFMIRHRLEEILNETKKGFRLNVVARNSSAAPAGGYQKYHFKRQKEIVTKALEL</sequence>
<dbReference type="SUPFAM" id="SSF52518">
    <property type="entry name" value="Thiamin diphosphate-binding fold (THDP-binding)"/>
    <property type="match status" value="2"/>
</dbReference>
<dbReference type="NCBIfam" id="NF006914">
    <property type="entry name" value="PRK09404.1"/>
    <property type="match status" value="1"/>
</dbReference>
<evidence type="ECO:0000256" key="7">
    <source>
        <dbReference type="ARBA" id="ARBA00023052"/>
    </source>
</evidence>
<dbReference type="Pfam" id="PF16078">
    <property type="entry name" value="2-oxogl_dehyd_N"/>
    <property type="match status" value="1"/>
</dbReference>
<evidence type="ECO:0000256" key="3">
    <source>
        <dbReference type="ARBA" id="ARBA00006936"/>
    </source>
</evidence>
<name>A0A9Q8X1A5_9GAMM</name>
<dbReference type="GO" id="GO:0006099">
    <property type="term" value="P:tricarboxylic acid cycle"/>
    <property type="evidence" value="ECO:0007669"/>
    <property type="project" value="TreeGrafter"/>
</dbReference>
<dbReference type="NCBIfam" id="TIGR00239">
    <property type="entry name" value="2oxo_dh_E1"/>
    <property type="match status" value="1"/>
</dbReference>
<accession>A0A9Q8X1A5</accession>
<evidence type="ECO:0000313" key="10">
    <source>
        <dbReference type="EMBL" id="URQ63529.1"/>
    </source>
</evidence>
<evidence type="ECO:0000256" key="5">
    <source>
        <dbReference type="ARBA" id="ARBA00013321"/>
    </source>
</evidence>